<dbReference type="HOGENOM" id="CLU_180631_1_0_2"/>
<accession>N0BE46</accession>
<reference evidence="2 3" key="1">
    <citation type="journal article" date="2013" name="Genome Announc.">
        <title>Complete Genome Sequence of the Thermophilic and Facultatively Chemolithoautotrophic Sulfate Reducer Archaeoglobus sulfaticallidus Strain PM70-1T.</title>
        <authorList>
            <person name="Stokke R."/>
            <person name="Hocking W.P."/>
            <person name="Steinsbu B.O."/>
            <person name="Steen I.H."/>
        </authorList>
    </citation>
    <scope>NUCLEOTIDE SEQUENCE [LARGE SCALE GENOMIC DNA]</scope>
    <source>
        <strain evidence="2">PM70-1</strain>
    </source>
</reference>
<dbReference type="RefSeq" id="WP_015590886.1">
    <property type="nucleotide sequence ID" value="NC_021169.1"/>
</dbReference>
<protein>
    <recommendedName>
        <fullName evidence="1">DUF5619 domain-containing protein</fullName>
    </recommendedName>
</protein>
<evidence type="ECO:0000313" key="3">
    <source>
        <dbReference type="Proteomes" id="UP000013307"/>
    </source>
</evidence>
<organism evidence="2 3">
    <name type="scientific">Archaeoglobus sulfaticallidus PM70-1</name>
    <dbReference type="NCBI Taxonomy" id="387631"/>
    <lineage>
        <taxon>Archaea</taxon>
        <taxon>Methanobacteriati</taxon>
        <taxon>Methanobacteriota</taxon>
        <taxon>Archaeoglobi</taxon>
        <taxon>Archaeoglobales</taxon>
        <taxon>Archaeoglobaceae</taxon>
        <taxon>Archaeoglobus</taxon>
    </lineage>
</organism>
<dbReference type="Proteomes" id="UP000013307">
    <property type="component" value="Chromosome"/>
</dbReference>
<evidence type="ECO:0000259" key="1">
    <source>
        <dbReference type="Pfam" id="PF18505"/>
    </source>
</evidence>
<dbReference type="GeneID" id="15392934"/>
<gene>
    <name evidence="2" type="ORF">Asulf_01294</name>
</gene>
<proteinExistence type="predicted"/>
<dbReference type="EMBL" id="CP005290">
    <property type="protein sequence ID" value="AGK61288.1"/>
    <property type="molecule type" value="Genomic_DNA"/>
</dbReference>
<dbReference type="Pfam" id="PF18505">
    <property type="entry name" value="DUF5619"/>
    <property type="match status" value="1"/>
</dbReference>
<dbReference type="Gene3D" id="3.30.1490.340">
    <property type="match status" value="1"/>
</dbReference>
<dbReference type="InterPro" id="IPR041145">
    <property type="entry name" value="DUF5619"/>
</dbReference>
<evidence type="ECO:0000313" key="2">
    <source>
        <dbReference type="EMBL" id="AGK61288.1"/>
    </source>
</evidence>
<keyword evidence="3" id="KW-1185">Reference proteome</keyword>
<dbReference type="eggNOG" id="arCOG10394">
    <property type="taxonomic scope" value="Archaea"/>
</dbReference>
<sequence length="77" mass="8738">MDTVKVSVDRDVDFNLARKMADVIADDGMLVSWFDGKKGTHFPDVKCCGEDSWLVYGKSRGGSLLIEINEYKFLYIK</sequence>
<feature type="domain" description="DUF5619" evidence="1">
    <location>
        <begin position="1"/>
        <end position="75"/>
    </location>
</feature>
<name>N0BE46_9EURY</name>
<dbReference type="OrthoDB" id="50454at2157"/>
<dbReference type="KEGG" id="ast:Asulf_01294"/>
<dbReference type="AlphaFoldDB" id="N0BE46"/>